<name>A0AAV1WEP2_LUPLU</name>
<sequence length="118" mass="13317">MCECKPVATPLVTNEKLQKDDGSPQADASLYRSLIRSLLYLTATRQDIMYATSLLSRFTQSPSQIHFGVGKRILRYLQGTKEFGIWYKTNANSTLHGYTDSDWAGSMDDMKSTSDYAF</sequence>
<evidence type="ECO:0000313" key="1">
    <source>
        <dbReference type="EMBL" id="CAL0307825.1"/>
    </source>
</evidence>
<dbReference type="PANTHER" id="PTHR11439">
    <property type="entry name" value="GAG-POL-RELATED RETROTRANSPOSON"/>
    <property type="match status" value="1"/>
</dbReference>
<dbReference type="EMBL" id="CAXHTB010000006">
    <property type="protein sequence ID" value="CAL0307825.1"/>
    <property type="molecule type" value="Genomic_DNA"/>
</dbReference>
<dbReference type="Proteomes" id="UP001497480">
    <property type="component" value="Unassembled WGS sequence"/>
</dbReference>
<evidence type="ECO:0000313" key="2">
    <source>
        <dbReference type="Proteomes" id="UP001497480"/>
    </source>
</evidence>
<organism evidence="1 2">
    <name type="scientific">Lupinus luteus</name>
    <name type="common">European yellow lupine</name>
    <dbReference type="NCBI Taxonomy" id="3873"/>
    <lineage>
        <taxon>Eukaryota</taxon>
        <taxon>Viridiplantae</taxon>
        <taxon>Streptophyta</taxon>
        <taxon>Embryophyta</taxon>
        <taxon>Tracheophyta</taxon>
        <taxon>Spermatophyta</taxon>
        <taxon>Magnoliopsida</taxon>
        <taxon>eudicotyledons</taxon>
        <taxon>Gunneridae</taxon>
        <taxon>Pentapetalae</taxon>
        <taxon>rosids</taxon>
        <taxon>fabids</taxon>
        <taxon>Fabales</taxon>
        <taxon>Fabaceae</taxon>
        <taxon>Papilionoideae</taxon>
        <taxon>50 kb inversion clade</taxon>
        <taxon>genistoids sensu lato</taxon>
        <taxon>core genistoids</taxon>
        <taxon>Genisteae</taxon>
        <taxon>Lupinus</taxon>
    </lineage>
</organism>
<reference evidence="1 2" key="1">
    <citation type="submission" date="2024-03" db="EMBL/GenBank/DDBJ databases">
        <authorList>
            <person name="Martinez-Hernandez J."/>
        </authorList>
    </citation>
    <scope>NUCLEOTIDE SEQUENCE [LARGE SCALE GENOMIC DNA]</scope>
</reference>
<keyword evidence="2" id="KW-1185">Reference proteome</keyword>
<dbReference type="AlphaFoldDB" id="A0AAV1WEP2"/>
<gene>
    <name evidence="1" type="ORF">LLUT_LOCUS8885</name>
</gene>
<protein>
    <submittedName>
        <fullName evidence="1">Uncharacterized protein</fullName>
    </submittedName>
</protein>
<proteinExistence type="predicted"/>
<comment type="caution">
    <text evidence="1">The sequence shown here is derived from an EMBL/GenBank/DDBJ whole genome shotgun (WGS) entry which is preliminary data.</text>
</comment>
<dbReference type="PANTHER" id="PTHR11439:SF483">
    <property type="entry name" value="PEPTIDE SYNTHASE GLIP-LIKE, PUTATIVE (AFU_ORTHOLOGUE AFUA_3G12920)-RELATED"/>
    <property type="match status" value="1"/>
</dbReference>
<accession>A0AAV1WEP2</accession>